<dbReference type="Gene3D" id="3.30.1380.20">
    <property type="entry name" value="Trafficking protein particle complex subunit 3"/>
    <property type="match status" value="1"/>
</dbReference>
<evidence type="ECO:0000313" key="2">
    <source>
        <dbReference type="EMBL" id="EQD44887.1"/>
    </source>
</evidence>
<gene>
    <name evidence="2" type="ORF">B1B_13320</name>
</gene>
<dbReference type="AlphaFoldDB" id="T0ZKA8"/>
<dbReference type="SMART" id="SM00989">
    <property type="entry name" value="V4R"/>
    <property type="match status" value="1"/>
</dbReference>
<comment type="caution">
    <text evidence="2">The sequence shown here is derived from an EMBL/GenBank/DDBJ whole genome shotgun (WGS) entry which is preliminary data.</text>
</comment>
<name>T0ZKA8_9ZZZZ</name>
<sequence>MRWVKVSQEELAKIKDLYEGVMSHACHGLFFREGAVLGADLADEGLHDRTRYFPTVADMLKSRGWVEDIQFSDQAITARGSVEVVQSDIPTCHRLRGIIREVYERYRGTRVNCTEEECASLGKDQCKFIIEEI</sequence>
<feature type="domain" description="4-vinyl reductase 4VR" evidence="1">
    <location>
        <begin position="73"/>
        <end position="132"/>
    </location>
</feature>
<dbReference type="InterPro" id="IPR024096">
    <property type="entry name" value="NO_sig/Golgi_transp_ligand-bd"/>
</dbReference>
<organism evidence="2">
    <name type="scientific">mine drainage metagenome</name>
    <dbReference type="NCBI Taxonomy" id="410659"/>
    <lineage>
        <taxon>unclassified sequences</taxon>
        <taxon>metagenomes</taxon>
        <taxon>ecological metagenomes</taxon>
    </lineage>
</organism>
<proteinExistence type="predicted"/>
<protein>
    <submittedName>
        <fullName evidence="2">V4R domain protein</fullName>
    </submittedName>
</protein>
<accession>T0ZKA8</accession>
<evidence type="ECO:0000259" key="1">
    <source>
        <dbReference type="SMART" id="SM00989"/>
    </source>
</evidence>
<dbReference type="Pfam" id="PF02830">
    <property type="entry name" value="V4R"/>
    <property type="match status" value="1"/>
</dbReference>
<dbReference type="SUPFAM" id="SSF111126">
    <property type="entry name" value="Ligand-binding domain in the NO signalling and Golgi transport"/>
    <property type="match status" value="1"/>
</dbReference>
<dbReference type="InterPro" id="IPR004096">
    <property type="entry name" value="V4R"/>
</dbReference>
<reference evidence="2" key="1">
    <citation type="submission" date="2013-08" db="EMBL/GenBank/DDBJ databases">
        <authorList>
            <person name="Mendez C."/>
            <person name="Richter M."/>
            <person name="Ferrer M."/>
            <person name="Sanchez J."/>
        </authorList>
    </citation>
    <scope>NUCLEOTIDE SEQUENCE</scope>
</reference>
<dbReference type="EMBL" id="AUZY01008771">
    <property type="protein sequence ID" value="EQD44887.1"/>
    <property type="molecule type" value="Genomic_DNA"/>
</dbReference>
<reference evidence="2" key="2">
    <citation type="journal article" date="2014" name="ISME J.">
        <title>Microbial stratification in low pH oxic and suboxic macroscopic growths along an acid mine drainage.</title>
        <authorList>
            <person name="Mendez-Garcia C."/>
            <person name="Mesa V."/>
            <person name="Sprenger R.R."/>
            <person name="Richter M."/>
            <person name="Diez M.S."/>
            <person name="Solano J."/>
            <person name="Bargiela R."/>
            <person name="Golyshina O.V."/>
            <person name="Manteca A."/>
            <person name="Ramos J.L."/>
            <person name="Gallego J.R."/>
            <person name="Llorente I."/>
            <person name="Martins Dos Santos V.A."/>
            <person name="Jensen O.N."/>
            <person name="Pelaez A.I."/>
            <person name="Sanchez J."/>
            <person name="Ferrer M."/>
        </authorList>
    </citation>
    <scope>NUCLEOTIDE SEQUENCE</scope>
</reference>